<evidence type="ECO:0000313" key="1">
    <source>
        <dbReference type="EMBL" id="QYJ68058.1"/>
    </source>
</evidence>
<gene>
    <name evidence="1" type="ORF">K1I41_11050</name>
</gene>
<dbReference type="InterPro" id="IPR054207">
    <property type="entry name" value="DUF6913"/>
</dbReference>
<dbReference type="Pfam" id="PF21857">
    <property type="entry name" value="DUF6913"/>
    <property type="match status" value="1"/>
</dbReference>
<dbReference type="RefSeq" id="WP_220640403.1">
    <property type="nucleotide sequence ID" value="NZ_CP080429.1"/>
</dbReference>
<protein>
    <submittedName>
        <fullName evidence="1">Uncharacterized protein</fullName>
    </submittedName>
</protein>
<name>A0ABX8V5E5_9FLAO</name>
<keyword evidence="2" id="KW-1185">Reference proteome</keyword>
<organism evidence="1 2">
    <name type="scientific">Flavobacterium litorale</name>
    <dbReference type="NCBI Taxonomy" id="2856519"/>
    <lineage>
        <taxon>Bacteria</taxon>
        <taxon>Pseudomonadati</taxon>
        <taxon>Bacteroidota</taxon>
        <taxon>Flavobacteriia</taxon>
        <taxon>Flavobacteriales</taxon>
        <taxon>Flavobacteriaceae</taxon>
        <taxon>Flavobacterium</taxon>
    </lineage>
</organism>
<evidence type="ECO:0000313" key="2">
    <source>
        <dbReference type="Proteomes" id="UP000825381"/>
    </source>
</evidence>
<accession>A0ABX8V5E5</accession>
<proteinExistence type="predicted"/>
<sequence length="169" mass="19313">MKFIKNFGLKKTIKKSLAKYQPIAMPDTVVTVGVLTDEQHYGNTSTIVKAIVKQGIAEKNIEVLSYRENISSKEVVKDCYSLADINANGRFKTEAVNAFVYRRFDMLISYYDTEDLPLVLATLKSKAKFKVGFSAVDTRLNDFTINTPTKKYELFVSELFKYIKILNRK</sequence>
<dbReference type="Proteomes" id="UP000825381">
    <property type="component" value="Chromosome"/>
</dbReference>
<reference evidence="1 2" key="1">
    <citation type="submission" date="2021-07" db="EMBL/GenBank/DDBJ databases">
        <title>Flavobacterium WSW3-B6 sp.nov, isolated from seaweed.</title>
        <authorList>
            <person name="Muhammad N."/>
            <person name="Ho H."/>
            <person name="Lee Y.-J."/>
            <person name="Nguyen T."/>
            <person name="Ho J."/>
            <person name="Kim S.-G."/>
        </authorList>
    </citation>
    <scope>NUCLEOTIDE SEQUENCE [LARGE SCALE GENOMIC DNA]</scope>
    <source>
        <strain evidence="1 2">WSW3-B6</strain>
    </source>
</reference>
<dbReference type="EMBL" id="CP080429">
    <property type="protein sequence ID" value="QYJ68058.1"/>
    <property type="molecule type" value="Genomic_DNA"/>
</dbReference>